<evidence type="ECO:0000313" key="2">
    <source>
        <dbReference type="WBParaSite" id="PSAMB.scaffold2345size23708.g17402.t1"/>
    </source>
</evidence>
<evidence type="ECO:0000313" key="1">
    <source>
        <dbReference type="Proteomes" id="UP000887566"/>
    </source>
</evidence>
<reference evidence="2" key="1">
    <citation type="submission" date="2022-11" db="UniProtKB">
        <authorList>
            <consortium name="WormBaseParasite"/>
        </authorList>
    </citation>
    <scope>IDENTIFICATION</scope>
</reference>
<name>A0A914VR08_9BILA</name>
<dbReference type="AlphaFoldDB" id="A0A914VR08"/>
<dbReference type="Proteomes" id="UP000887566">
    <property type="component" value="Unplaced"/>
</dbReference>
<organism evidence="1 2">
    <name type="scientific">Plectus sambesii</name>
    <dbReference type="NCBI Taxonomy" id="2011161"/>
    <lineage>
        <taxon>Eukaryota</taxon>
        <taxon>Metazoa</taxon>
        <taxon>Ecdysozoa</taxon>
        <taxon>Nematoda</taxon>
        <taxon>Chromadorea</taxon>
        <taxon>Plectida</taxon>
        <taxon>Plectina</taxon>
        <taxon>Plectoidea</taxon>
        <taxon>Plectidae</taxon>
        <taxon>Plectus</taxon>
    </lineage>
</organism>
<keyword evidence="1" id="KW-1185">Reference proteome</keyword>
<accession>A0A914VR08</accession>
<proteinExistence type="predicted"/>
<dbReference type="WBParaSite" id="PSAMB.scaffold2345size23708.g17402.t1">
    <property type="protein sequence ID" value="PSAMB.scaffold2345size23708.g17402.t1"/>
    <property type="gene ID" value="PSAMB.scaffold2345size23708.g17402"/>
</dbReference>
<sequence>MKLVLIESSLGKEIWPKASRIFLHPLQQQQRYQTGCEKRQQPARAFA</sequence>
<protein>
    <submittedName>
        <fullName evidence="2">Uncharacterized protein</fullName>
    </submittedName>
</protein>